<comment type="subcellular location">
    <subcellularLocation>
        <location evidence="1">Cytoplasm</location>
    </subcellularLocation>
</comment>
<evidence type="ECO:0000256" key="8">
    <source>
        <dbReference type="ARBA" id="ARBA00023163"/>
    </source>
</evidence>
<comment type="cofactor">
    <cofactor evidence="9">
        <name>Zn(2+)</name>
        <dbReference type="ChEBI" id="CHEBI:29105"/>
    </cofactor>
    <text evidence="9">Binds 1 zinc ion per subunit.</text>
</comment>
<feature type="binding site" evidence="10">
    <location>
        <position position="86"/>
    </location>
    <ligand>
        <name>Fe cation</name>
        <dbReference type="ChEBI" id="CHEBI:24875"/>
    </ligand>
</feature>
<dbReference type="AlphaFoldDB" id="A0A348AGT6"/>
<keyword evidence="7" id="KW-0238">DNA-binding</keyword>
<dbReference type="GO" id="GO:1900376">
    <property type="term" value="P:regulation of secondary metabolite biosynthetic process"/>
    <property type="evidence" value="ECO:0007669"/>
    <property type="project" value="TreeGrafter"/>
</dbReference>
<keyword evidence="3" id="KW-0963">Cytoplasm</keyword>
<protein>
    <submittedName>
        <fullName evidence="11">Zinc-specific metallo-regulatory protein</fullName>
    </submittedName>
</protein>
<evidence type="ECO:0000256" key="6">
    <source>
        <dbReference type="ARBA" id="ARBA00023015"/>
    </source>
</evidence>
<dbReference type="GO" id="GO:0008270">
    <property type="term" value="F:zinc ion binding"/>
    <property type="evidence" value="ECO:0007669"/>
    <property type="project" value="TreeGrafter"/>
</dbReference>
<dbReference type="PANTHER" id="PTHR33202">
    <property type="entry name" value="ZINC UPTAKE REGULATION PROTEIN"/>
    <property type="match status" value="1"/>
</dbReference>
<evidence type="ECO:0000256" key="4">
    <source>
        <dbReference type="ARBA" id="ARBA00022491"/>
    </source>
</evidence>
<dbReference type="Gene3D" id="1.10.10.10">
    <property type="entry name" value="Winged helix-like DNA-binding domain superfamily/Winged helix DNA-binding domain"/>
    <property type="match status" value="1"/>
</dbReference>
<dbReference type="KEGG" id="mana:MAMMFC1_00932"/>
<feature type="binding site" evidence="9">
    <location>
        <position position="92"/>
    </location>
    <ligand>
        <name>Zn(2+)</name>
        <dbReference type="ChEBI" id="CHEBI:29105"/>
    </ligand>
</feature>
<dbReference type="CDD" id="cd07153">
    <property type="entry name" value="Fur_like"/>
    <property type="match status" value="1"/>
</dbReference>
<feature type="binding site" evidence="10">
    <location>
        <position position="125"/>
    </location>
    <ligand>
        <name>Fe cation</name>
        <dbReference type="ChEBI" id="CHEBI:24875"/>
    </ligand>
</feature>
<gene>
    <name evidence="11" type="primary">zur_1</name>
    <name evidence="11" type="ORF">MAMMFC1_00932</name>
</gene>
<dbReference type="SUPFAM" id="SSF46785">
    <property type="entry name" value="Winged helix' DNA-binding domain"/>
    <property type="match status" value="1"/>
</dbReference>
<dbReference type="PANTHER" id="PTHR33202:SF1">
    <property type="entry name" value="FERRIC UPTAKE REGULATION PROTEIN"/>
    <property type="match status" value="1"/>
</dbReference>
<feature type="binding site" evidence="9">
    <location>
        <position position="136"/>
    </location>
    <ligand>
        <name>Zn(2+)</name>
        <dbReference type="ChEBI" id="CHEBI:29105"/>
    </ligand>
</feature>
<reference evidence="11 12" key="1">
    <citation type="journal article" date="2018" name="Int. J. Syst. Evol. Microbiol.">
        <title>Methylomusa anaerophila gen. nov., sp. nov., an anaerobic methanol-utilizing bacterium isolated from a microbial fuel cell.</title>
        <authorList>
            <person name="Amano N."/>
            <person name="Yamamuro A."/>
            <person name="Miyahara M."/>
            <person name="Kouzuma A."/>
            <person name="Abe T."/>
            <person name="Watanabe K."/>
        </authorList>
    </citation>
    <scope>NUCLEOTIDE SEQUENCE [LARGE SCALE GENOMIC DNA]</scope>
    <source>
        <strain evidence="11 12">MMFC1</strain>
    </source>
</reference>
<dbReference type="Gene3D" id="3.30.1490.190">
    <property type="match status" value="1"/>
</dbReference>
<proteinExistence type="inferred from homology"/>
<dbReference type="EMBL" id="AP018449">
    <property type="protein sequence ID" value="BBB90284.1"/>
    <property type="molecule type" value="Genomic_DNA"/>
</dbReference>
<evidence type="ECO:0000256" key="2">
    <source>
        <dbReference type="ARBA" id="ARBA00007957"/>
    </source>
</evidence>
<dbReference type="InterPro" id="IPR002481">
    <property type="entry name" value="FUR"/>
</dbReference>
<feature type="binding site" evidence="10">
    <location>
        <position position="108"/>
    </location>
    <ligand>
        <name>Fe cation</name>
        <dbReference type="ChEBI" id="CHEBI:24875"/>
    </ligand>
</feature>
<evidence type="ECO:0000313" key="12">
    <source>
        <dbReference type="Proteomes" id="UP000276437"/>
    </source>
</evidence>
<dbReference type="InterPro" id="IPR043135">
    <property type="entry name" value="Fur_C"/>
</dbReference>
<evidence type="ECO:0000313" key="11">
    <source>
        <dbReference type="EMBL" id="BBB90284.1"/>
    </source>
</evidence>
<dbReference type="OrthoDB" id="8659436at2"/>
<dbReference type="GO" id="GO:0003700">
    <property type="term" value="F:DNA-binding transcription factor activity"/>
    <property type="evidence" value="ECO:0007669"/>
    <property type="project" value="InterPro"/>
</dbReference>
<keyword evidence="8" id="KW-0804">Transcription</keyword>
<keyword evidence="4" id="KW-0678">Repressor</keyword>
<evidence type="ECO:0000256" key="5">
    <source>
        <dbReference type="ARBA" id="ARBA00022833"/>
    </source>
</evidence>
<keyword evidence="6" id="KW-0805">Transcription regulation</keyword>
<feature type="binding site" evidence="9">
    <location>
        <position position="133"/>
    </location>
    <ligand>
        <name>Zn(2+)</name>
        <dbReference type="ChEBI" id="CHEBI:29105"/>
    </ligand>
</feature>
<dbReference type="RefSeq" id="WP_126306884.1">
    <property type="nucleotide sequence ID" value="NZ_AP018449.1"/>
</dbReference>
<keyword evidence="5 9" id="KW-0862">Zinc</keyword>
<evidence type="ECO:0000256" key="7">
    <source>
        <dbReference type="ARBA" id="ARBA00023125"/>
    </source>
</evidence>
<evidence type="ECO:0000256" key="3">
    <source>
        <dbReference type="ARBA" id="ARBA00022490"/>
    </source>
</evidence>
<name>A0A348AGT6_9FIRM</name>
<feature type="binding site" evidence="9">
    <location>
        <position position="95"/>
    </location>
    <ligand>
        <name>Zn(2+)</name>
        <dbReference type="ChEBI" id="CHEBI:29105"/>
    </ligand>
</feature>
<sequence>MKDTIHLLREKGFKVTPQRRAVIEALLECGKFPTAQQILEYVRKIHPEIGVDTVYRNLNLLADIGAIQQINVRGRDGNVFELTQGHHHHFICLGCGHTQCLDYCPVREKDLEQTATAYEFDIVSHSLEFYGFCQNCRVNRV</sequence>
<comment type="similarity">
    <text evidence="2">Belongs to the Fur family.</text>
</comment>
<dbReference type="GO" id="GO:0005737">
    <property type="term" value="C:cytoplasm"/>
    <property type="evidence" value="ECO:0007669"/>
    <property type="project" value="UniProtKB-SubCell"/>
</dbReference>
<dbReference type="InterPro" id="IPR036388">
    <property type="entry name" value="WH-like_DNA-bd_sf"/>
</dbReference>
<keyword evidence="10" id="KW-0408">Iron</keyword>
<dbReference type="Proteomes" id="UP000276437">
    <property type="component" value="Chromosome"/>
</dbReference>
<keyword evidence="9" id="KW-0479">Metal-binding</keyword>
<dbReference type="GO" id="GO:0000976">
    <property type="term" value="F:transcription cis-regulatory region binding"/>
    <property type="evidence" value="ECO:0007669"/>
    <property type="project" value="TreeGrafter"/>
</dbReference>
<evidence type="ECO:0000256" key="1">
    <source>
        <dbReference type="ARBA" id="ARBA00004496"/>
    </source>
</evidence>
<keyword evidence="12" id="KW-1185">Reference proteome</keyword>
<comment type="cofactor">
    <cofactor evidence="10">
        <name>Mn(2+)</name>
        <dbReference type="ChEBI" id="CHEBI:29035"/>
    </cofactor>
    <cofactor evidence="10">
        <name>Fe(2+)</name>
        <dbReference type="ChEBI" id="CHEBI:29033"/>
    </cofactor>
    <text evidence="10">Binds 1 Mn(2+) or Fe(2+) ion per subunit.</text>
</comment>
<evidence type="ECO:0000256" key="10">
    <source>
        <dbReference type="PIRSR" id="PIRSR602481-2"/>
    </source>
</evidence>
<evidence type="ECO:0000256" key="9">
    <source>
        <dbReference type="PIRSR" id="PIRSR602481-1"/>
    </source>
</evidence>
<dbReference type="InterPro" id="IPR036390">
    <property type="entry name" value="WH_DNA-bd_sf"/>
</dbReference>
<organism evidence="11 12">
    <name type="scientific">Methylomusa anaerophila</name>
    <dbReference type="NCBI Taxonomy" id="1930071"/>
    <lineage>
        <taxon>Bacteria</taxon>
        <taxon>Bacillati</taxon>
        <taxon>Bacillota</taxon>
        <taxon>Negativicutes</taxon>
        <taxon>Selenomonadales</taxon>
        <taxon>Sporomusaceae</taxon>
        <taxon>Methylomusa</taxon>
    </lineage>
</organism>
<dbReference type="GO" id="GO:0045892">
    <property type="term" value="P:negative regulation of DNA-templated transcription"/>
    <property type="evidence" value="ECO:0007669"/>
    <property type="project" value="TreeGrafter"/>
</dbReference>
<accession>A0A348AGT6</accession>
<dbReference type="Pfam" id="PF01475">
    <property type="entry name" value="FUR"/>
    <property type="match status" value="1"/>
</dbReference>